<evidence type="ECO:0000313" key="3">
    <source>
        <dbReference type="EMBL" id="RGP53669.1"/>
    </source>
</evidence>
<dbReference type="Pfam" id="PF09084">
    <property type="entry name" value="NMT1"/>
    <property type="match status" value="1"/>
</dbReference>
<reference evidence="3 4" key="1">
    <citation type="journal article" date="2018" name="Syst. Appl. Microbiol.">
        <title>Pseudomonas gallaeciensis sp. nov., isolated from crude-oil-contaminated intertidal sand samples after the Prestige oil spill.</title>
        <authorList>
            <person name="Mulet M."/>
            <person name="Sanchez D."/>
            <person name="Rodriguez A.C."/>
            <person name="Nogales B."/>
            <person name="Bosch R."/>
            <person name="Busquets A."/>
            <person name="Gomila M."/>
            <person name="Lalucat J."/>
            <person name="Garcia-Valdes E."/>
        </authorList>
    </citation>
    <scope>NUCLEOTIDE SEQUENCE [LARGE SCALE GENOMIC DNA]</scope>
    <source>
        <strain evidence="3 4">V113</strain>
    </source>
</reference>
<feature type="chain" id="PRO_5017373527" evidence="1">
    <location>
        <begin position="34"/>
        <end position="349"/>
    </location>
</feature>
<gene>
    <name evidence="3" type="ORF">ASB58_14960</name>
</gene>
<evidence type="ECO:0000313" key="4">
    <source>
        <dbReference type="Proteomes" id="UP000265411"/>
    </source>
</evidence>
<dbReference type="PANTHER" id="PTHR31528:SF15">
    <property type="entry name" value="RIBOFLAVIN-BINDING PROTEIN RIBY"/>
    <property type="match status" value="1"/>
</dbReference>
<organism evidence="3 4">
    <name type="scientific">Pseudomonas abyssi</name>
    <dbReference type="NCBI Taxonomy" id="170540"/>
    <lineage>
        <taxon>Bacteria</taxon>
        <taxon>Pseudomonadati</taxon>
        <taxon>Pseudomonadota</taxon>
        <taxon>Gammaproteobacteria</taxon>
        <taxon>Pseudomonadales</taxon>
        <taxon>Pseudomonadaceae</taxon>
        <taxon>Pseudomonas</taxon>
    </lineage>
</organism>
<proteinExistence type="predicted"/>
<dbReference type="InterPro" id="IPR015168">
    <property type="entry name" value="SsuA/THI5"/>
</dbReference>
<dbReference type="SUPFAM" id="SSF53850">
    <property type="entry name" value="Periplasmic binding protein-like II"/>
    <property type="match status" value="1"/>
</dbReference>
<comment type="caution">
    <text evidence="3">The sequence shown here is derived from an EMBL/GenBank/DDBJ whole genome shotgun (WGS) entry which is preliminary data.</text>
</comment>
<dbReference type="EMBL" id="LMAZ01000005">
    <property type="protein sequence ID" value="RGP53669.1"/>
    <property type="molecule type" value="Genomic_DNA"/>
</dbReference>
<evidence type="ECO:0000256" key="1">
    <source>
        <dbReference type="SAM" id="SignalP"/>
    </source>
</evidence>
<name>A0A395R1M3_9PSED</name>
<evidence type="ECO:0000259" key="2">
    <source>
        <dbReference type="Pfam" id="PF09084"/>
    </source>
</evidence>
<feature type="domain" description="SsuA/THI5-like" evidence="2">
    <location>
        <begin position="52"/>
        <end position="265"/>
    </location>
</feature>
<sequence length="349" mass="38007">MTMSSKARRPRQANTLTALSLGLGLLASASAQAATDIDLVLNWKYEGAQAWFFLAEDKGYFKEHDLNVTIDQGEGSAASIPKVASGVYDAGFGDTNALIQLASTQPERAPVGVYMIYNTPPFVIAVKSDSPITEPQDLEGKIVGAPANDAALKLFPAFAEMTGIDQSKVTINNMAPNLREQLLMRGQIDAAFGYITTISFSAKGMGINPDEQLRFIRYGDHGMDLYSNSIFFSQEFIAEHPGAVRGFVAAINQAIQDAVANPEEAIDALMRREPLLNREVETDKMLTTVRNDMSHPEIADIGLGDVSDDRLQKNIDIVVKANQLENAPAPSQIFDRSFLPPRADRPSEL</sequence>
<dbReference type="AlphaFoldDB" id="A0A395R1M3"/>
<keyword evidence="1" id="KW-0732">Signal</keyword>
<dbReference type="InterPro" id="IPR027939">
    <property type="entry name" value="NMT1/THI5"/>
</dbReference>
<accession>A0A395R1M3</accession>
<dbReference type="GO" id="GO:0009228">
    <property type="term" value="P:thiamine biosynthetic process"/>
    <property type="evidence" value="ECO:0007669"/>
    <property type="project" value="InterPro"/>
</dbReference>
<protein>
    <submittedName>
        <fullName evidence="3">ABC transporter substrate-binding protein</fullName>
    </submittedName>
</protein>
<dbReference type="Gene3D" id="3.40.190.10">
    <property type="entry name" value="Periplasmic binding protein-like II"/>
    <property type="match status" value="2"/>
</dbReference>
<dbReference type="Proteomes" id="UP000265411">
    <property type="component" value="Unassembled WGS sequence"/>
</dbReference>
<dbReference type="PANTHER" id="PTHR31528">
    <property type="entry name" value="4-AMINO-5-HYDROXYMETHYL-2-METHYLPYRIMIDINE PHOSPHATE SYNTHASE THI11-RELATED"/>
    <property type="match status" value="1"/>
</dbReference>
<feature type="signal peptide" evidence="1">
    <location>
        <begin position="1"/>
        <end position="33"/>
    </location>
</feature>
<keyword evidence="4" id="KW-1185">Reference proteome</keyword>
<dbReference type="OrthoDB" id="9815602at2"/>